<dbReference type="Proteomes" id="UP000821853">
    <property type="component" value="Unassembled WGS sequence"/>
</dbReference>
<gene>
    <name evidence="1" type="ORF">HPB48_020090</name>
</gene>
<evidence type="ECO:0000313" key="1">
    <source>
        <dbReference type="EMBL" id="KAH9376428.1"/>
    </source>
</evidence>
<dbReference type="VEuPathDB" id="VectorBase:HLOH_048537"/>
<accession>A0A9J6GQF2</accession>
<proteinExistence type="predicted"/>
<comment type="caution">
    <text evidence="1">The sequence shown here is derived from an EMBL/GenBank/DDBJ whole genome shotgun (WGS) entry which is preliminary data.</text>
</comment>
<dbReference type="EMBL" id="JABSTR010000008">
    <property type="protein sequence ID" value="KAH9376428.1"/>
    <property type="molecule type" value="Genomic_DNA"/>
</dbReference>
<dbReference type="AlphaFoldDB" id="A0A9J6GQF2"/>
<evidence type="ECO:0000313" key="2">
    <source>
        <dbReference type="Proteomes" id="UP000821853"/>
    </source>
</evidence>
<organism evidence="1 2">
    <name type="scientific">Haemaphysalis longicornis</name>
    <name type="common">Bush tick</name>
    <dbReference type="NCBI Taxonomy" id="44386"/>
    <lineage>
        <taxon>Eukaryota</taxon>
        <taxon>Metazoa</taxon>
        <taxon>Ecdysozoa</taxon>
        <taxon>Arthropoda</taxon>
        <taxon>Chelicerata</taxon>
        <taxon>Arachnida</taxon>
        <taxon>Acari</taxon>
        <taxon>Parasitiformes</taxon>
        <taxon>Ixodida</taxon>
        <taxon>Ixodoidea</taxon>
        <taxon>Ixodidae</taxon>
        <taxon>Haemaphysalinae</taxon>
        <taxon>Haemaphysalis</taxon>
    </lineage>
</organism>
<name>A0A9J6GQF2_HAELO</name>
<sequence length="84" mass="9303">MPSVASLSNTLLQRTLITKTKPLIITLQKTNGDFYIPGYDRDVQPSIITNKKGTQPLSTPPTMTITYVEKTLPTIQLDTTHEDG</sequence>
<reference evidence="1 2" key="1">
    <citation type="journal article" date="2020" name="Cell">
        <title>Large-Scale Comparative Analyses of Tick Genomes Elucidate Their Genetic Diversity and Vector Capacities.</title>
        <authorList>
            <consortium name="Tick Genome and Microbiome Consortium (TIGMIC)"/>
            <person name="Jia N."/>
            <person name="Wang J."/>
            <person name="Shi W."/>
            <person name="Du L."/>
            <person name="Sun Y."/>
            <person name="Zhan W."/>
            <person name="Jiang J.F."/>
            <person name="Wang Q."/>
            <person name="Zhang B."/>
            <person name="Ji P."/>
            <person name="Bell-Sakyi L."/>
            <person name="Cui X.M."/>
            <person name="Yuan T.T."/>
            <person name="Jiang B.G."/>
            <person name="Yang W.F."/>
            <person name="Lam T.T."/>
            <person name="Chang Q.C."/>
            <person name="Ding S.J."/>
            <person name="Wang X.J."/>
            <person name="Zhu J.G."/>
            <person name="Ruan X.D."/>
            <person name="Zhao L."/>
            <person name="Wei J.T."/>
            <person name="Ye R.Z."/>
            <person name="Que T.C."/>
            <person name="Du C.H."/>
            <person name="Zhou Y.H."/>
            <person name="Cheng J.X."/>
            <person name="Dai P.F."/>
            <person name="Guo W.B."/>
            <person name="Han X.H."/>
            <person name="Huang E.J."/>
            <person name="Li L.F."/>
            <person name="Wei W."/>
            <person name="Gao Y.C."/>
            <person name="Liu J.Z."/>
            <person name="Shao H.Z."/>
            <person name="Wang X."/>
            <person name="Wang C.C."/>
            <person name="Yang T.C."/>
            <person name="Huo Q.B."/>
            <person name="Li W."/>
            <person name="Chen H.Y."/>
            <person name="Chen S.E."/>
            <person name="Zhou L.G."/>
            <person name="Ni X.B."/>
            <person name="Tian J.H."/>
            <person name="Sheng Y."/>
            <person name="Liu T."/>
            <person name="Pan Y.S."/>
            <person name="Xia L.Y."/>
            <person name="Li J."/>
            <person name="Zhao F."/>
            <person name="Cao W.C."/>
        </authorList>
    </citation>
    <scope>NUCLEOTIDE SEQUENCE [LARGE SCALE GENOMIC DNA]</scope>
    <source>
        <strain evidence="1">HaeL-2018</strain>
    </source>
</reference>
<keyword evidence="2" id="KW-1185">Reference proteome</keyword>
<protein>
    <submittedName>
        <fullName evidence="1">Uncharacterized protein</fullName>
    </submittedName>
</protein>